<accession>A0A6J5SYL6</accession>
<dbReference type="EMBL" id="LR797484">
    <property type="protein sequence ID" value="CAB4219751.1"/>
    <property type="molecule type" value="Genomic_DNA"/>
</dbReference>
<gene>
    <name evidence="2" type="ORF">UFOVP1113_25</name>
    <name evidence="4" type="ORF">UFOVP1563_29</name>
    <name evidence="3" type="ORF">UFOVP1627_11</name>
</gene>
<name>A0A6J5SYL6_9CAUD</name>
<evidence type="ECO:0000313" key="3">
    <source>
        <dbReference type="EMBL" id="CAB4219751.1"/>
    </source>
</evidence>
<feature type="compositionally biased region" description="Basic and acidic residues" evidence="1">
    <location>
        <begin position="67"/>
        <end position="82"/>
    </location>
</feature>
<dbReference type="EMBL" id="LR797072">
    <property type="protein sequence ID" value="CAB4184664.1"/>
    <property type="molecule type" value="Genomic_DNA"/>
</dbReference>
<reference evidence="3" key="1">
    <citation type="submission" date="2020-05" db="EMBL/GenBank/DDBJ databases">
        <authorList>
            <person name="Chiriac C."/>
            <person name="Salcher M."/>
            <person name="Ghai R."/>
            <person name="Kavagutti S V."/>
        </authorList>
    </citation>
    <scope>NUCLEOTIDE SEQUENCE</scope>
</reference>
<feature type="region of interest" description="Disordered" evidence="1">
    <location>
        <begin position="1"/>
        <end position="27"/>
    </location>
</feature>
<dbReference type="EMBL" id="LR798404">
    <property type="protein sequence ID" value="CAB5229759.1"/>
    <property type="molecule type" value="Genomic_DNA"/>
</dbReference>
<evidence type="ECO:0000313" key="2">
    <source>
        <dbReference type="EMBL" id="CAB4184664.1"/>
    </source>
</evidence>
<proteinExistence type="predicted"/>
<feature type="compositionally biased region" description="Polar residues" evidence="1">
    <location>
        <begin position="14"/>
        <end position="23"/>
    </location>
</feature>
<feature type="region of interest" description="Disordered" evidence="1">
    <location>
        <begin position="63"/>
        <end position="82"/>
    </location>
</feature>
<evidence type="ECO:0000256" key="1">
    <source>
        <dbReference type="SAM" id="MobiDB-lite"/>
    </source>
</evidence>
<evidence type="ECO:0000313" key="4">
    <source>
        <dbReference type="EMBL" id="CAB5229759.1"/>
    </source>
</evidence>
<organism evidence="3">
    <name type="scientific">uncultured Caudovirales phage</name>
    <dbReference type="NCBI Taxonomy" id="2100421"/>
    <lineage>
        <taxon>Viruses</taxon>
        <taxon>Duplodnaviria</taxon>
        <taxon>Heunggongvirae</taxon>
        <taxon>Uroviricota</taxon>
        <taxon>Caudoviricetes</taxon>
        <taxon>Peduoviridae</taxon>
        <taxon>Maltschvirus</taxon>
        <taxon>Maltschvirus maltsch</taxon>
    </lineage>
</organism>
<protein>
    <submittedName>
        <fullName evidence="3">Uncharacterized protein</fullName>
    </submittedName>
</protein>
<sequence length="82" mass="9191">MAHEPSEGKGIFTPITNKKTPNSPDWKGQLMHKGEIVKFAGWIKKSAYGEFLSLAVDNYVPPAPQEYPREVKSKSNDDDVPF</sequence>